<organism evidence="3 4">
    <name type="scientific">Streptomyces flavalbus</name>
    <dbReference type="NCBI Taxonomy" id="2665155"/>
    <lineage>
        <taxon>Bacteria</taxon>
        <taxon>Bacillati</taxon>
        <taxon>Actinomycetota</taxon>
        <taxon>Actinomycetes</taxon>
        <taxon>Kitasatosporales</taxon>
        <taxon>Streptomycetaceae</taxon>
        <taxon>Streptomyces</taxon>
    </lineage>
</organism>
<feature type="domain" description="DUF7144" evidence="2">
    <location>
        <begin position="24"/>
        <end position="135"/>
    </location>
</feature>
<comment type="caution">
    <text evidence="3">The sequence shown here is derived from an EMBL/GenBank/DDBJ whole genome shotgun (WGS) entry which is preliminary data.</text>
</comment>
<reference evidence="4" key="1">
    <citation type="journal article" date="2019" name="Int. J. Syst. Evol. Microbiol.">
        <title>The Global Catalogue of Microorganisms (GCM) 10K type strain sequencing project: providing services to taxonomists for standard genome sequencing and annotation.</title>
        <authorList>
            <consortium name="The Broad Institute Genomics Platform"/>
            <consortium name="The Broad Institute Genome Sequencing Center for Infectious Disease"/>
            <person name="Wu L."/>
            <person name="Ma J."/>
        </authorList>
    </citation>
    <scope>NUCLEOTIDE SEQUENCE [LARGE SCALE GENOMIC DNA]</scope>
    <source>
        <strain evidence="4">CGMCC 4.7400</strain>
    </source>
</reference>
<sequence length="140" mass="14648">MSQTTHPTPPPSAPGSSGWAAGGTLFAGVLLFVEGVLGILQGIAGIAKDDVYAAIGDYVFEFNLTAWGWIHLILGVILVIVGWGLLSGPADWARASGIALAALSIVVNFLYLPYQPWWALIGIAIGTFVIWSLAQTAAAR</sequence>
<keyword evidence="1" id="KW-1133">Transmembrane helix</keyword>
<gene>
    <name evidence="3" type="ORF">ACFQZ6_17220</name>
</gene>
<feature type="transmembrane region" description="Helical" evidence="1">
    <location>
        <begin position="117"/>
        <end position="134"/>
    </location>
</feature>
<dbReference type="EMBL" id="JBHTEB010000001">
    <property type="protein sequence ID" value="MFD0315938.1"/>
    <property type="molecule type" value="Genomic_DNA"/>
</dbReference>
<evidence type="ECO:0000256" key="1">
    <source>
        <dbReference type="SAM" id="Phobius"/>
    </source>
</evidence>
<accession>A0ABW2W8Y9</accession>
<feature type="transmembrane region" description="Helical" evidence="1">
    <location>
        <begin position="25"/>
        <end position="46"/>
    </location>
</feature>
<keyword evidence="1" id="KW-0472">Membrane</keyword>
<evidence type="ECO:0000313" key="4">
    <source>
        <dbReference type="Proteomes" id="UP001597023"/>
    </source>
</evidence>
<proteinExistence type="predicted"/>
<name>A0ABW2W8Y9_9ACTN</name>
<dbReference type="Pfam" id="PF23636">
    <property type="entry name" value="DUF7144"/>
    <property type="match status" value="1"/>
</dbReference>
<dbReference type="Proteomes" id="UP001597023">
    <property type="component" value="Unassembled WGS sequence"/>
</dbReference>
<evidence type="ECO:0000259" key="2">
    <source>
        <dbReference type="Pfam" id="PF23636"/>
    </source>
</evidence>
<keyword evidence="4" id="KW-1185">Reference proteome</keyword>
<feature type="transmembrane region" description="Helical" evidence="1">
    <location>
        <begin position="66"/>
        <end position="86"/>
    </location>
</feature>
<dbReference type="RefSeq" id="WP_381609866.1">
    <property type="nucleotide sequence ID" value="NZ_JBHTEB010000001.1"/>
</dbReference>
<feature type="transmembrane region" description="Helical" evidence="1">
    <location>
        <begin position="93"/>
        <end position="111"/>
    </location>
</feature>
<keyword evidence="1" id="KW-0812">Transmembrane</keyword>
<evidence type="ECO:0000313" key="3">
    <source>
        <dbReference type="EMBL" id="MFD0315938.1"/>
    </source>
</evidence>
<dbReference type="InterPro" id="IPR055568">
    <property type="entry name" value="DUF7144"/>
</dbReference>
<protein>
    <recommendedName>
        <fullName evidence="2">DUF7144 domain-containing protein</fullName>
    </recommendedName>
</protein>